<proteinExistence type="predicted"/>
<dbReference type="PANTHER" id="PTHR13707">
    <property type="entry name" value="KETOACID-COENZYME A TRANSFERASE"/>
    <property type="match status" value="1"/>
</dbReference>
<dbReference type="InterPro" id="IPR037171">
    <property type="entry name" value="NagB/RpiA_transferase-like"/>
</dbReference>
<dbReference type="GO" id="GO:0008410">
    <property type="term" value="F:CoA-transferase activity"/>
    <property type="evidence" value="ECO:0007669"/>
    <property type="project" value="InterPro"/>
</dbReference>
<accession>A0A6I2GFP7</accession>
<dbReference type="Gene3D" id="3.40.1080.10">
    <property type="entry name" value="Glutaconate Coenzyme A-transferase"/>
    <property type="match status" value="1"/>
</dbReference>
<comment type="caution">
    <text evidence="2">The sequence shown here is derived from an EMBL/GenBank/DDBJ whole genome shotgun (WGS) entry which is preliminary data.</text>
</comment>
<protein>
    <submittedName>
        <fullName evidence="2">3-oxoacid CoA-transferase subunit A</fullName>
    </submittedName>
</protein>
<dbReference type="InterPro" id="IPR012792">
    <property type="entry name" value="3-oxoacid_CoA-transf_A"/>
</dbReference>
<keyword evidence="3" id="KW-1185">Reference proteome</keyword>
<gene>
    <name evidence="2" type="ORF">GIY09_00085</name>
</gene>
<reference evidence="2 3" key="1">
    <citation type="submission" date="2019-11" db="EMBL/GenBank/DDBJ databases">
        <title>Characterisation of Fundicoccus ignavus gen. nov. sp. nov., a novel genus of the family Aerococcaceae isolated from bulk tank milk.</title>
        <authorList>
            <person name="Siebert A."/>
            <person name="Huptas C."/>
            <person name="Wenning M."/>
            <person name="Scherer S."/>
            <person name="Doll E.V."/>
        </authorList>
    </citation>
    <scope>NUCLEOTIDE SEQUENCE [LARGE SCALE GENOMIC DNA]</scope>
    <source>
        <strain evidence="2 3">WS4759</strain>
    </source>
</reference>
<organism evidence="2 3">
    <name type="scientific">Fundicoccus ignavus</name>
    <dbReference type="NCBI Taxonomy" id="2664442"/>
    <lineage>
        <taxon>Bacteria</taxon>
        <taxon>Bacillati</taxon>
        <taxon>Bacillota</taxon>
        <taxon>Bacilli</taxon>
        <taxon>Lactobacillales</taxon>
        <taxon>Aerococcaceae</taxon>
        <taxon>Fundicoccus</taxon>
    </lineage>
</organism>
<dbReference type="EMBL" id="WJQS01000001">
    <property type="protein sequence ID" value="MRI84301.1"/>
    <property type="molecule type" value="Genomic_DNA"/>
</dbReference>
<dbReference type="SUPFAM" id="SSF100950">
    <property type="entry name" value="NagB/RpiA/CoA transferase-like"/>
    <property type="match status" value="1"/>
</dbReference>
<keyword evidence="1 2" id="KW-0808">Transferase</keyword>
<dbReference type="Pfam" id="PF01144">
    <property type="entry name" value="CoA_trans"/>
    <property type="match status" value="1"/>
</dbReference>
<dbReference type="NCBIfam" id="TIGR02429">
    <property type="entry name" value="pcaI_scoA_fam"/>
    <property type="match status" value="1"/>
</dbReference>
<dbReference type="PANTHER" id="PTHR13707:SF60">
    <property type="entry name" value="ACETATE COA-TRANSFERASE SUBUNIT ALPHA"/>
    <property type="match status" value="1"/>
</dbReference>
<evidence type="ECO:0000256" key="1">
    <source>
        <dbReference type="ARBA" id="ARBA00022679"/>
    </source>
</evidence>
<sequence>MAEIITVQEAVAKVKQGDSLGTSGFLGVSAPIELIKGLVEAGTNELTLVQPVTGYPGEEHDVGKLAENRQIKKFVGAHTGTSKSFNKQFLAGEIEVDYVPMGTVVEMIRAGGAGLGAVVTPVGIGTLQEEKQDKIVRNGKEYLIYDPVNLDVAFVKANKADKYGNLYSFGTAKSISLELALASKVVIAEVDEIVEVGEIEPTDVTVPGILVDYIVQGQTEEERYDYYRELWGRNNMLKGDA</sequence>
<dbReference type="SMART" id="SM00882">
    <property type="entry name" value="CoA_trans"/>
    <property type="match status" value="1"/>
</dbReference>
<dbReference type="Proteomes" id="UP000430975">
    <property type="component" value="Unassembled WGS sequence"/>
</dbReference>
<evidence type="ECO:0000313" key="2">
    <source>
        <dbReference type="EMBL" id="MRI84301.1"/>
    </source>
</evidence>
<dbReference type="RefSeq" id="WP_153862851.1">
    <property type="nucleotide sequence ID" value="NZ_WJQS01000001.1"/>
</dbReference>
<name>A0A6I2GFP7_9LACT</name>
<dbReference type="InterPro" id="IPR004165">
    <property type="entry name" value="CoA_trans_fam_I"/>
</dbReference>
<evidence type="ECO:0000313" key="3">
    <source>
        <dbReference type="Proteomes" id="UP000430975"/>
    </source>
</evidence>
<dbReference type="AlphaFoldDB" id="A0A6I2GFP7"/>